<evidence type="ECO:0000256" key="1">
    <source>
        <dbReference type="ARBA" id="ARBA00013048"/>
    </source>
</evidence>
<evidence type="ECO:0000313" key="5">
    <source>
        <dbReference type="EMBL" id="MCU7551863.1"/>
    </source>
</evidence>
<keyword evidence="3" id="KW-0520">NAD</keyword>
<dbReference type="GO" id="GO:0004491">
    <property type="term" value="F:methylmalonate-semialdehyde dehydrogenase (acylating, NAD) activity"/>
    <property type="evidence" value="ECO:0007669"/>
    <property type="project" value="UniProtKB-EC"/>
</dbReference>
<sequence>MKYALVQNFINGNFLTSGTSCFLDVVSPIDGTYLSKVPLSTTQELNKAVHAAKAAFPAWSKTPIKERVQVFFRYKFLLEQHFQDLARLVSEENGKTMAEAVAEIEKCIELTEFACSLPQLITGEVLEVSKGVECRTEHVPLGVVASIVPFNFPSMVPNWTIPNALALGNCMILKPSEKVPLSAGRIASLLKEAGLPDGVFNIVHGATEIVEAICDHPDIEAVSFVGSTKVAKIVYQRATHHYKRCLALGGAKNHIMVLPDAIPSMTAQNVAASMSGCAGQRCMAASAMVAVGNTDHIIQKIVEEAKKIIPGDNLGAVISKEAKERIERYISEAEQQGAKVLVDGRNVQVKGKENGTYVGPTVLDYVQPHMAVAREEIFGPVISIMRTNTVDEALAIENASPYGNAASVFTQNGGAARYIIERASAGMIGVNVGVPVPREPFSFGGWNESKFGVGDITGKSSIEFWTKLKKSTVKWNPESGINWMS</sequence>
<dbReference type="Gene3D" id="3.40.309.10">
    <property type="entry name" value="Aldehyde Dehydrogenase, Chain A, domain 2"/>
    <property type="match status" value="1"/>
</dbReference>
<accession>A0A9X2XPP5</accession>
<dbReference type="InterPro" id="IPR016161">
    <property type="entry name" value="Ald_DH/histidinol_DH"/>
</dbReference>
<dbReference type="GO" id="GO:0006574">
    <property type="term" value="P:L-valine catabolic process"/>
    <property type="evidence" value="ECO:0007669"/>
    <property type="project" value="TreeGrafter"/>
</dbReference>
<dbReference type="PANTHER" id="PTHR43866:SF4">
    <property type="entry name" value="MALONATE-SEMIALDEHYDE DEHYDROGENASE"/>
    <property type="match status" value="1"/>
</dbReference>
<dbReference type="CDD" id="cd07085">
    <property type="entry name" value="ALDH_F6_MMSDH"/>
    <property type="match status" value="1"/>
</dbReference>
<evidence type="ECO:0000313" key="6">
    <source>
        <dbReference type="Proteomes" id="UP001155483"/>
    </source>
</evidence>
<keyword evidence="6" id="KW-1185">Reference proteome</keyword>
<organism evidence="5 6">
    <name type="scientific">Paraflavisolibacter caeni</name>
    <dbReference type="NCBI Taxonomy" id="2982496"/>
    <lineage>
        <taxon>Bacteria</taxon>
        <taxon>Pseudomonadati</taxon>
        <taxon>Bacteroidota</taxon>
        <taxon>Chitinophagia</taxon>
        <taxon>Chitinophagales</taxon>
        <taxon>Chitinophagaceae</taxon>
        <taxon>Paraflavisolibacter</taxon>
    </lineage>
</organism>
<feature type="domain" description="Aldehyde dehydrogenase" evidence="4">
    <location>
        <begin position="23"/>
        <end position="469"/>
    </location>
</feature>
<dbReference type="InterPro" id="IPR016163">
    <property type="entry name" value="Ald_DH_C"/>
</dbReference>
<reference evidence="5" key="1">
    <citation type="submission" date="2022-09" db="EMBL/GenBank/DDBJ databases">
        <authorList>
            <person name="Yuan C."/>
            <person name="Ke Z."/>
        </authorList>
    </citation>
    <scope>NUCLEOTIDE SEQUENCE</scope>
    <source>
        <strain evidence="5">LB-8</strain>
    </source>
</reference>
<evidence type="ECO:0000259" key="4">
    <source>
        <dbReference type="Pfam" id="PF00171"/>
    </source>
</evidence>
<dbReference type="PANTHER" id="PTHR43866">
    <property type="entry name" value="MALONATE-SEMIALDEHYDE DEHYDROGENASE"/>
    <property type="match status" value="1"/>
</dbReference>
<dbReference type="InterPro" id="IPR010061">
    <property type="entry name" value="MeMal-semiAld_DH"/>
</dbReference>
<dbReference type="GO" id="GO:0006210">
    <property type="term" value="P:thymine catabolic process"/>
    <property type="evidence" value="ECO:0007669"/>
    <property type="project" value="TreeGrafter"/>
</dbReference>
<dbReference type="EC" id="1.2.1.27" evidence="1"/>
<dbReference type="Gene3D" id="3.40.605.10">
    <property type="entry name" value="Aldehyde Dehydrogenase, Chain A, domain 1"/>
    <property type="match status" value="1"/>
</dbReference>
<reference evidence="5" key="2">
    <citation type="submission" date="2023-04" db="EMBL/GenBank/DDBJ databases">
        <title>Paracnuella aquatica gen. nov., sp. nov., a member of the family Chitinophagaceae isolated from a hot spring.</title>
        <authorList>
            <person name="Wang C."/>
        </authorList>
    </citation>
    <scope>NUCLEOTIDE SEQUENCE</scope>
    <source>
        <strain evidence="5">LB-8</strain>
    </source>
</reference>
<dbReference type="PROSITE" id="PS51257">
    <property type="entry name" value="PROKAR_LIPOPROTEIN"/>
    <property type="match status" value="1"/>
</dbReference>
<dbReference type="Proteomes" id="UP001155483">
    <property type="component" value="Unassembled WGS sequence"/>
</dbReference>
<gene>
    <name evidence="5" type="ORF">OCK74_22275</name>
</gene>
<dbReference type="FunFam" id="3.40.605.10:FF:000003">
    <property type="entry name" value="Methylmalonate-semialdehyde dehydrogenase [acylating]"/>
    <property type="match status" value="1"/>
</dbReference>
<dbReference type="InterPro" id="IPR016162">
    <property type="entry name" value="Ald_DH_N"/>
</dbReference>
<dbReference type="FunFam" id="3.40.309.10:FF:000002">
    <property type="entry name" value="Methylmalonate-semialdehyde dehydrogenase (Acylating)"/>
    <property type="match status" value="1"/>
</dbReference>
<dbReference type="SUPFAM" id="SSF53720">
    <property type="entry name" value="ALDH-like"/>
    <property type="match status" value="1"/>
</dbReference>
<proteinExistence type="predicted"/>
<evidence type="ECO:0000256" key="2">
    <source>
        <dbReference type="ARBA" id="ARBA00023002"/>
    </source>
</evidence>
<dbReference type="Pfam" id="PF00171">
    <property type="entry name" value="Aldedh"/>
    <property type="match status" value="1"/>
</dbReference>
<protein>
    <recommendedName>
        <fullName evidence="1">methylmalonate-semialdehyde dehydrogenase (CoA acylating)</fullName>
        <ecNumber evidence="1">1.2.1.27</ecNumber>
    </recommendedName>
</protein>
<keyword evidence="2" id="KW-0560">Oxidoreductase</keyword>
<evidence type="ECO:0000256" key="3">
    <source>
        <dbReference type="ARBA" id="ARBA00023027"/>
    </source>
</evidence>
<dbReference type="AlphaFoldDB" id="A0A9X2XPP5"/>
<dbReference type="InterPro" id="IPR015590">
    <property type="entry name" value="Aldehyde_DH_dom"/>
</dbReference>
<dbReference type="RefSeq" id="WP_279299301.1">
    <property type="nucleotide sequence ID" value="NZ_JAOTIF010000024.1"/>
</dbReference>
<comment type="caution">
    <text evidence="5">The sequence shown here is derived from an EMBL/GenBank/DDBJ whole genome shotgun (WGS) entry which is preliminary data.</text>
</comment>
<dbReference type="EMBL" id="JAOTIF010000024">
    <property type="protein sequence ID" value="MCU7551863.1"/>
    <property type="molecule type" value="Genomic_DNA"/>
</dbReference>
<name>A0A9X2XPP5_9BACT</name>
<dbReference type="NCBIfam" id="TIGR01722">
    <property type="entry name" value="MMSDH"/>
    <property type="match status" value="1"/>
</dbReference>